<reference evidence="10" key="2">
    <citation type="submission" date="2025-09" db="UniProtKB">
        <authorList>
            <consortium name="Ensembl"/>
        </authorList>
    </citation>
    <scope>IDENTIFICATION</scope>
</reference>
<comment type="subcellular location">
    <subcellularLocation>
        <location evidence="2">Cytoplasm</location>
    </subcellularLocation>
    <subcellularLocation>
        <location evidence="1">Membrane</location>
    </subcellularLocation>
</comment>
<dbReference type="GO" id="GO:0005737">
    <property type="term" value="C:cytoplasm"/>
    <property type="evidence" value="ECO:0007669"/>
    <property type="project" value="UniProtKB-SubCell"/>
</dbReference>
<dbReference type="InterPro" id="IPR007110">
    <property type="entry name" value="Ig-like_dom"/>
</dbReference>
<accession>A0A8B9BI28</accession>
<keyword evidence="6" id="KW-1015">Disulfide bond</keyword>
<evidence type="ECO:0000313" key="11">
    <source>
        <dbReference type="Proteomes" id="UP000694426"/>
    </source>
</evidence>
<feature type="domain" description="Ig-like" evidence="9">
    <location>
        <begin position="382"/>
        <end position="459"/>
    </location>
</feature>
<dbReference type="InterPro" id="IPR003599">
    <property type="entry name" value="Ig_sub"/>
</dbReference>
<evidence type="ECO:0000256" key="8">
    <source>
        <dbReference type="ARBA" id="ARBA00023319"/>
    </source>
</evidence>
<keyword evidence="7" id="KW-0325">Glycoprotein</keyword>
<dbReference type="InterPro" id="IPR013098">
    <property type="entry name" value="Ig_I-set"/>
</dbReference>
<dbReference type="SMART" id="SM00409">
    <property type="entry name" value="IG"/>
    <property type="match status" value="4"/>
</dbReference>
<keyword evidence="5" id="KW-0472">Membrane</keyword>
<dbReference type="Ensembl" id="ENSABRT00000006634.1">
    <property type="protein sequence ID" value="ENSABRP00000004652.1"/>
    <property type="gene ID" value="ENSABRG00000004301.1"/>
</dbReference>
<protein>
    <recommendedName>
        <fullName evidence="9">Ig-like domain-containing protein</fullName>
    </recommendedName>
</protein>
<evidence type="ECO:0000259" key="9">
    <source>
        <dbReference type="PROSITE" id="PS50835"/>
    </source>
</evidence>
<keyword evidence="4" id="KW-0677">Repeat</keyword>
<dbReference type="FunFam" id="2.60.40.10:FF:001328">
    <property type="entry name" value="titin isoform X1"/>
    <property type="match status" value="1"/>
</dbReference>
<sequence>GSPPQIIQELEPTTVESGKPARFSAMISGKPQPKISWYKDDQQLSPGFKCKFLHDAQEYTLLLIETFPEDSAVYTCEAKNDYGVATTSASLSVESEFPMLTSTRIHCYEGEAVVLECAVSGQPPPAVAWSQNRQSLSASERLMFEEGENGIHRLHIRGVSVSDAGLYCCVAKNVAGTAQTVSELTVQPSALSRRRLYKGSTLSFVAEVVGVPDPGVKWYHNKSLLEMDKRVRIEKDGNKCMLEITEIQKNDEGQYLCHAVNIVGEAKSIAQVEVLSEDGRSLALPPPVTHQHVIHFDLERNTSSRSPSPQEILLEVELDENEVKEFEKQVKIITSPEFSPDKKSMVVSLDVLPLALLEQVSGLASEESEDVKIDFQVTEMPPRFAVPFADVEVTESSEVAFECVVTGTPVPVVQWFKGDTCVTPASGKYVVSQKEGLHSLKVLNVGSSDGGWYHCRAINRLGEAMCKGSLIVRAQRGASAKLSSEADMSSEPERPQKCDLLMSKTVSPGNWSEVELEFKPHMENSERAIQLLASFRYKVNEARKPLVRP</sequence>
<dbReference type="PANTHER" id="PTHR47633:SF8">
    <property type="entry name" value="SPEG NEIGHBOR PROTEIN"/>
    <property type="match status" value="1"/>
</dbReference>
<feature type="domain" description="Ig-like" evidence="9">
    <location>
        <begin position="4"/>
        <end position="92"/>
    </location>
</feature>
<dbReference type="PROSITE" id="PS50835">
    <property type="entry name" value="IG_LIKE"/>
    <property type="match status" value="4"/>
</dbReference>
<dbReference type="AlphaFoldDB" id="A0A8B9BI28"/>
<dbReference type="GO" id="GO:0016020">
    <property type="term" value="C:membrane"/>
    <property type="evidence" value="ECO:0007669"/>
    <property type="project" value="UniProtKB-SubCell"/>
</dbReference>
<proteinExistence type="predicted"/>
<feature type="domain" description="Ig-like" evidence="9">
    <location>
        <begin position="188"/>
        <end position="276"/>
    </location>
</feature>
<dbReference type="InterPro" id="IPR036179">
    <property type="entry name" value="Ig-like_dom_sf"/>
</dbReference>
<keyword evidence="11" id="KW-1185">Reference proteome</keyword>
<evidence type="ECO:0000256" key="5">
    <source>
        <dbReference type="ARBA" id="ARBA00023136"/>
    </source>
</evidence>
<evidence type="ECO:0000256" key="4">
    <source>
        <dbReference type="ARBA" id="ARBA00022737"/>
    </source>
</evidence>
<organism evidence="10 11">
    <name type="scientific">Anser brachyrhynchus</name>
    <name type="common">Pink-footed goose</name>
    <dbReference type="NCBI Taxonomy" id="132585"/>
    <lineage>
        <taxon>Eukaryota</taxon>
        <taxon>Metazoa</taxon>
        <taxon>Chordata</taxon>
        <taxon>Craniata</taxon>
        <taxon>Vertebrata</taxon>
        <taxon>Euteleostomi</taxon>
        <taxon>Archelosauria</taxon>
        <taxon>Archosauria</taxon>
        <taxon>Dinosauria</taxon>
        <taxon>Saurischia</taxon>
        <taxon>Theropoda</taxon>
        <taxon>Coelurosauria</taxon>
        <taxon>Aves</taxon>
        <taxon>Neognathae</taxon>
        <taxon>Galloanserae</taxon>
        <taxon>Anseriformes</taxon>
        <taxon>Anatidae</taxon>
        <taxon>Anserinae</taxon>
        <taxon>Anser</taxon>
    </lineage>
</organism>
<dbReference type="Pfam" id="PF07679">
    <property type="entry name" value="I-set"/>
    <property type="match status" value="4"/>
</dbReference>
<evidence type="ECO:0000256" key="7">
    <source>
        <dbReference type="ARBA" id="ARBA00023180"/>
    </source>
</evidence>
<evidence type="ECO:0000256" key="2">
    <source>
        <dbReference type="ARBA" id="ARBA00004496"/>
    </source>
</evidence>
<keyword evidence="8" id="KW-0393">Immunoglobulin domain</keyword>
<dbReference type="Gene3D" id="2.60.40.10">
    <property type="entry name" value="Immunoglobulins"/>
    <property type="match status" value="4"/>
</dbReference>
<dbReference type="SMART" id="SM00408">
    <property type="entry name" value="IGc2"/>
    <property type="match status" value="4"/>
</dbReference>
<evidence type="ECO:0000256" key="3">
    <source>
        <dbReference type="ARBA" id="ARBA00022490"/>
    </source>
</evidence>
<dbReference type="Proteomes" id="UP000694426">
    <property type="component" value="Unplaced"/>
</dbReference>
<dbReference type="FunFam" id="2.60.40.10:FF:000425">
    <property type="entry name" value="Myosin light chain kinase"/>
    <property type="match status" value="2"/>
</dbReference>
<dbReference type="FunFam" id="2.60.40.10:FF:000004">
    <property type="entry name" value="DCC isoform 1"/>
    <property type="match status" value="1"/>
</dbReference>
<reference evidence="10" key="1">
    <citation type="submission" date="2025-08" db="UniProtKB">
        <authorList>
            <consortium name="Ensembl"/>
        </authorList>
    </citation>
    <scope>IDENTIFICATION</scope>
</reference>
<evidence type="ECO:0000256" key="1">
    <source>
        <dbReference type="ARBA" id="ARBA00004370"/>
    </source>
</evidence>
<dbReference type="PANTHER" id="PTHR47633">
    <property type="entry name" value="IMMUNOGLOBULIN"/>
    <property type="match status" value="1"/>
</dbReference>
<keyword evidence="3" id="KW-0963">Cytoplasm</keyword>
<dbReference type="InterPro" id="IPR003598">
    <property type="entry name" value="Ig_sub2"/>
</dbReference>
<dbReference type="InterPro" id="IPR013783">
    <property type="entry name" value="Ig-like_fold"/>
</dbReference>
<evidence type="ECO:0000313" key="10">
    <source>
        <dbReference type="Ensembl" id="ENSABRP00000004652.1"/>
    </source>
</evidence>
<dbReference type="GeneTree" id="ENSGT01110000267173"/>
<dbReference type="SUPFAM" id="SSF48726">
    <property type="entry name" value="Immunoglobulin"/>
    <property type="match status" value="4"/>
</dbReference>
<feature type="domain" description="Ig-like" evidence="9">
    <location>
        <begin position="98"/>
        <end position="187"/>
    </location>
</feature>
<evidence type="ECO:0000256" key="6">
    <source>
        <dbReference type="ARBA" id="ARBA00023157"/>
    </source>
</evidence>
<name>A0A8B9BI28_9AVES</name>